<feature type="compositionally biased region" description="Basic and acidic residues" evidence="5">
    <location>
        <begin position="723"/>
        <end position="754"/>
    </location>
</feature>
<dbReference type="InterPro" id="IPR016024">
    <property type="entry name" value="ARM-type_fold"/>
</dbReference>
<evidence type="ECO:0000256" key="5">
    <source>
        <dbReference type="SAM" id="MobiDB-lite"/>
    </source>
</evidence>
<proteinExistence type="predicted"/>
<accession>A0AAE1GJ54</accession>
<dbReference type="GO" id="GO:0016192">
    <property type="term" value="P:vesicle-mediated transport"/>
    <property type="evidence" value="ECO:0007669"/>
    <property type="project" value="InterPro"/>
</dbReference>
<dbReference type="InterPro" id="IPR002553">
    <property type="entry name" value="Clathrin/coatomer_adapt-like_N"/>
</dbReference>
<feature type="region of interest" description="Disordered" evidence="5">
    <location>
        <begin position="716"/>
        <end position="790"/>
    </location>
</feature>
<keyword evidence="3" id="KW-0653">Protein transport</keyword>
<dbReference type="Gene3D" id="1.25.10.10">
    <property type="entry name" value="Leucine-rich Repeat Variant"/>
    <property type="match status" value="1"/>
</dbReference>
<protein>
    <recommendedName>
        <fullName evidence="6">Clathrin/coatomer adaptor adaptin-like N-terminal domain-containing protein</fullName>
    </recommendedName>
</protein>
<name>A0AAE1GJ54_PETCI</name>
<comment type="caution">
    <text evidence="7">The sequence shown here is derived from an EMBL/GenBank/DDBJ whole genome shotgun (WGS) entry which is preliminary data.</text>
</comment>
<dbReference type="AlphaFoldDB" id="A0AAE1GJ54"/>
<sequence length="807" mass="87913">MSSVLEKTFSGLVSSVFGTSSTNNPITQSLVSSSGLKNVSLGLIHFVEKLQAAYRISKQEEEHCVEHESREWVKLLSSPGVSSSVVADIMCRALIASVRGYPIPSLHIHAIKLTQSSNLLHKKIGYLFVSQSLGPGSELTLLLVNTIQRDLAAPNALQVAAALSSLPTVVTPDITPVIVTSLTQCLAHHQAYIRRRAAAMVGMVARRSGEEIVGDHIPHLLHLLTDQDPAVAMAAVCSLAKVYKVSGVRQSELRDQVARSAANLMTQALKGALPKDYHVNALPAPFPQIQMLRIVRDLSSSDWDVPSELREALGLVLTQPLGGKEMGLYAVLLECIYTITALPPPHTHMTAVLKVVLGLLKSSCVDLKYVGVRALAGVFRVLEDALTPAHLEAVMDCLYHSSTTLQTNTLHLLCAMANAHNYQAVCNTLQEFSSRTTNIDTHNTIMGELASIIKRHCSDVAWGVDLLSPLVLSFPVPDKRLTSALMHILEKGFQEEGKSKAAMEASQELLLKMFGHSKNTEHLSLIAMILNLHYSSDPKQVSKYFTDSLLEKLKVIGLKDCESSIFQCLKNIGLNDESVRSDILLLLKPHTEQDSNDMAMRHNSTEICRWLANPKLSLRVIKRQEAIISSHVPLDLTLSFLDHYVLKSLEGGGAPFKPLGIALGSNVERPQGSSGTEMQTSTGSDDGHSSTPSTGITSATSLNSCQLSRSLVAPNKRVWSSEGRVRPRSEGEETSRPRFDSGCEPDGLHKTILRDDEEDEDEVTEGSVELADEAQEDEKAKDNETSNDQRLQLTQALLAGLGMARAK</sequence>
<gene>
    <name evidence="7" type="ORF">Pcinc_002248</name>
</gene>
<feature type="compositionally biased region" description="Low complexity" evidence="5">
    <location>
        <begin position="680"/>
        <end position="695"/>
    </location>
</feature>
<evidence type="ECO:0000313" key="8">
    <source>
        <dbReference type="Proteomes" id="UP001286313"/>
    </source>
</evidence>
<dbReference type="PANTHER" id="PTHR22780">
    <property type="entry name" value="ADAPTIN, ALPHA/GAMMA/EPSILON"/>
    <property type="match status" value="1"/>
</dbReference>
<organism evidence="7 8">
    <name type="scientific">Petrolisthes cinctipes</name>
    <name type="common">Flat porcelain crab</name>
    <dbReference type="NCBI Taxonomy" id="88211"/>
    <lineage>
        <taxon>Eukaryota</taxon>
        <taxon>Metazoa</taxon>
        <taxon>Ecdysozoa</taxon>
        <taxon>Arthropoda</taxon>
        <taxon>Crustacea</taxon>
        <taxon>Multicrustacea</taxon>
        <taxon>Malacostraca</taxon>
        <taxon>Eumalacostraca</taxon>
        <taxon>Eucarida</taxon>
        <taxon>Decapoda</taxon>
        <taxon>Pleocyemata</taxon>
        <taxon>Anomura</taxon>
        <taxon>Galatheoidea</taxon>
        <taxon>Porcellanidae</taxon>
        <taxon>Petrolisthes</taxon>
    </lineage>
</organism>
<evidence type="ECO:0000259" key="6">
    <source>
        <dbReference type="Pfam" id="PF01602"/>
    </source>
</evidence>
<keyword evidence="2" id="KW-0813">Transport</keyword>
<evidence type="ECO:0000256" key="4">
    <source>
        <dbReference type="ARBA" id="ARBA00023136"/>
    </source>
</evidence>
<evidence type="ECO:0000313" key="7">
    <source>
        <dbReference type="EMBL" id="KAK3893969.1"/>
    </source>
</evidence>
<dbReference type="Proteomes" id="UP001286313">
    <property type="component" value="Unassembled WGS sequence"/>
</dbReference>
<comment type="subcellular location">
    <subcellularLocation>
        <location evidence="1">Endomembrane system</location>
    </subcellularLocation>
</comment>
<dbReference type="GO" id="GO:0030117">
    <property type="term" value="C:membrane coat"/>
    <property type="evidence" value="ECO:0007669"/>
    <property type="project" value="InterPro"/>
</dbReference>
<dbReference type="GO" id="GO:0006886">
    <property type="term" value="P:intracellular protein transport"/>
    <property type="evidence" value="ECO:0007669"/>
    <property type="project" value="InterPro"/>
</dbReference>
<dbReference type="Pfam" id="PF01602">
    <property type="entry name" value="Adaptin_N"/>
    <property type="match status" value="1"/>
</dbReference>
<dbReference type="GO" id="GO:0012505">
    <property type="term" value="C:endomembrane system"/>
    <property type="evidence" value="ECO:0007669"/>
    <property type="project" value="UniProtKB-SubCell"/>
</dbReference>
<evidence type="ECO:0000256" key="1">
    <source>
        <dbReference type="ARBA" id="ARBA00004308"/>
    </source>
</evidence>
<keyword evidence="8" id="KW-1185">Reference proteome</keyword>
<keyword evidence="4" id="KW-0472">Membrane</keyword>
<evidence type="ECO:0000256" key="3">
    <source>
        <dbReference type="ARBA" id="ARBA00022927"/>
    </source>
</evidence>
<reference evidence="7" key="1">
    <citation type="submission" date="2023-10" db="EMBL/GenBank/DDBJ databases">
        <title>Genome assemblies of two species of porcelain crab, Petrolisthes cinctipes and Petrolisthes manimaculis (Anomura: Porcellanidae).</title>
        <authorList>
            <person name="Angst P."/>
        </authorList>
    </citation>
    <scope>NUCLEOTIDE SEQUENCE</scope>
    <source>
        <strain evidence="7">PB745_01</strain>
        <tissue evidence="7">Gill</tissue>
    </source>
</reference>
<feature type="compositionally biased region" description="Acidic residues" evidence="5">
    <location>
        <begin position="755"/>
        <end position="776"/>
    </location>
</feature>
<dbReference type="EMBL" id="JAWQEG010000151">
    <property type="protein sequence ID" value="KAK3893969.1"/>
    <property type="molecule type" value="Genomic_DNA"/>
</dbReference>
<feature type="domain" description="Clathrin/coatomer adaptor adaptin-like N-terminal" evidence="6">
    <location>
        <begin position="71"/>
        <end position="471"/>
    </location>
</feature>
<dbReference type="SUPFAM" id="SSF48371">
    <property type="entry name" value="ARM repeat"/>
    <property type="match status" value="1"/>
</dbReference>
<evidence type="ECO:0000256" key="2">
    <source>
        <dbReference type="ARBA" id="ARBA00022448"/>
    </source>
</evidence>
<dbReference type="InterPro" id="IPR011989">
    <property type="entry name" value="ARM-like"/>
</dbReference>
<dbReference type="InterPro" id="IPR050840">
    <property type="entry name" value="Adaptor_Complx_Large_Subunit"/>
</dbReference>
<feature type="region of interest" description="Disordered" evidence="5">
    <location>
        <begin position="663"/>
        <end position="701"/>
    </location>
</feature>